<dbReference type="AlphaFoldDB" id="A0A3N4MFP0"/>
<protein>
    <recommendedName>
        <fullName evidence="4">Lipocalin-like domain-containing protein</fullName>
    </recommendedName>
</protein>
<comment type="caution">
    <text evidence="2">The sequence shown here is derived from an EMBL/GenBank/DDBJ whole genome shotgun (WGS) entry which is preliminary data.</text>
</comment>
<proteinExistence type="predicted"/>
<keyword evidence="1" id="KW-0732">Signal</keyword>
<accession>A0A3N4MFP0</accession>
<organism evidence="2 3">
    <name type="scientific">Chitinophaga barathri</name>
    <dbReference type="NCBI Taxonomy" id="1647451"/>
    <lineage>
        <taxon>Bacteria</taxon>
        <taxon>Pseudomonadati</taxon>
        <taxon>Bacteroidota</taxon>
        <taxon>Chitinophagia</taxon>
        <taxon>Chitinophagales</taxon>
        <taxon>Chitinophagaceae</taxon>
        <taxon>Chitinophaga</taxon>
    </lineage>
</organism>
<evidence type="ECO:0000313" key="3">
    <source>
        <dbReference type="Proteomes" id="UP000279089"/>
    </source>
</evidence>
<dbReference type="EMBL" id="RMBX01000002">
    <property type="protein sequence ID" value="RPD42408.1"/>
    <property type="molecule type" value="Genomic_DNA"/>
</dbReference>
<evidence type="ECO:0008006" key="4">
    <source>
        <dbReference type="Google" id="ProtNLM"/>
    </source>
</evidence>
<feature type="chain" id="PRO_5017958786" description="Lipocalin-like domain-containing protein" evidence="1">
    <location>
        <begin position="29"/>
        <end position="175"/>
    </location>
</feature>
<name>A0A3N4MFP0_9BACT</name>
<evidence type="ECO:0000313" key="2">
    <source>
        <dbReference type="EMBL" id="RPD42408.1"/>
    </source>
</evidence>
<feature type="signal peptide" evidence="1">
    <location>
        <begin position="1"/>
        <end position="28"/>
    </location>
</feature>
<keyword evidence="3" id="KW-1185">Reference proteome</keyword>
<evidence type="ECO:0000256" key="1">
    <source>
        <dbReference type="SAM" id="SignalP"/>
    </source>
</evidence>
<dbReference type="Proteomes" id="UP000279089">
    <property type="component" value="Unassembled WGS sequence"/>
</dbReference>
<sequence>MKHTPRLRIRIYLIFDLMKILQKLYTAAAITSLAAAVSFTAPSAGRQAPFIDKYWVYESSTVVPAVDLDMDGKPDNSISVLLEECQEDDARMFKGSGKIVEDYGKNKCGDDEVSSEETGDWTYNAATRQLSTKDYNTDEPEILTLREISASRMVLVRVFRSNKGEHTITAVYKTR</sequence>
<gene>
    <name evidence="2" type="ORF">EG028_04310</name>
</gene>
<reference evidence="3" key="1">
    <citation type="submission" date="2018-11" db="EMBL/GenBank/DDBJ databases">
        <title>Chitinophaga lutea sp.nov., isolate from arsenic contaminated soil.</title>
        <authorList>
            <person name="Zong Y."/>
        </authorList>
    </citation>
    <scope>NUCLEOTIDE SEQUENCE [LARGE SCALE GENOMIC DNA]</scope>
    <source>
        <strain evidence="3">YLT18</strain>
    </source>
</reference>